<name>A0A558D2K1_9GAMM</name>
<keyword evidence="2" id="KW-0805">Transcription regulation</keyword>
<sequence>MIRATLQQLRVFQAVAEHRSFTRAAEEIHLTQPGVSIQVKRLEEILDATLFEKMGNQIFLTAEGKALLETCNEIFSSLDGFEEKLKELHGEVTGPLRLSAVTTAKYFLPQYLGGFLRKYPLVVPKLKVSNHERIIERIDANADDIYIMATLPQRDDIEVHAFLVDQLVVLAHPNHPLAKKKKIKPEQLASERIITREPGSGIRLTSERVFRERGIDVEPYMELGSGEAIKQAVMSDLGISILSSFSLKLELQSKQLALLNVEGFPLNRNWYAVHRKGKHFSRAAKTFLHYLQNENFDEILKLIAASDDCKTPANSSKDEC</sequence>
<organism evidence="6 7">
    <name type="scientific">Sedimenticola thiotaurini</name>
    <dbReference type="NCBI Taxonomy" id="1543721"/>
    <lineage>
        <taxon>Bacteria</taxon>
        <taxon>Pseudomonadati</taxon>
        <taxon>Pseudomonadota</taxon>
        <taxon>Gammaproteobacteria</taxon>
        <taxon>Chromatiales</taxon>
        <taxon>Sedimenticolaceae</taxon>
        <taxon>Sedimenticola</taxon>
    </lineage>
</organism>
<dbReference type="PROSITE" id="PS50931">
    <property type="entry name" value="HTH_LYSR"/>
    <property type="match status" value="1"/>
</dbReference>
<gene>
    <name evidence="6" type="ORF">FHK82_08710</name>
</gene>
<proteinExistence type="inferred from homology"/>
<dbReference type="InterPro" id="IPR036390">
    <property type="entry name" value="WH_DNA-bd_sf"/>
</dbReference>
<accession>A0A558D2K1</accession>
<dbReference type="SUPFAM" id="SSF46785">
    <property type="entry name" value="Winged helix' DNA-binding domain"/>
    <property type="match status" value="1"/>
</dbReference>
<dbReference type="AlphaFoldDB" id="A0A558D2K1"/>
<dbReference type="Pfam" id="PF03466">
    <property type="entry name" value="LysR_substrate"/>
    <property type="match status" value="1"/>
</dbReference>
<dbReference type="PANTHER" id="PTHR30126">
    <property type="entry name" value="HTH-TYPE TRANSCRIPTIONAL REGULATOR"/>
    <property type="match status" value="1"/>
</dbReference>
<dbReference type="GO" id="GO:0000976">
    <property type="term" value="F:transcription cis-regulatory region binding"/>
    <property type="evidence" value="ECO:0007669"/>
    <property type="project" value="TreeGrafter"/>
</dbReference>
<dbReference type="EMBL" id="VMRY01000035">
    <property type="protein sequence ID" value="TVT55237.1"/>
    <property type="molecule type" value="Genomic_DNA"/>
</dbReference>
<dbReference type="InterPro" id="IPR005119">
    <property type="entry name" value="LysR_subst-bd"/>
</dbReference>
<keyword evidence="3" id="KW-0238">DNA-binding</keyword>
<dbReference type="InterPro" id="IPR036388">
    <property type="entry name" value="WH-like_DNA-bd_sf"/>
</dbReference>
<dbReference type="PRINTS" id="PR00039">
    <property type="entry name" value="HTHLYSR"/>
</dbReference>
<reference evidence="6 7" key="1">
    <citation type="submission" date="2019-07" db="EMBL/GenBank/DDBJ databases">
        <title>The pathways for chlorine oxyanion respiration interact through the shared metabolite chlorate.</title>
        <authorList>
            <person name="Barnum T.P."/>
            <person name="Cheng Y."/>
            <person name="Hill K.A."/>
            <person name="Lucas L.N."/>
            <person name="Carlson H.K."/>
            <person name="Coates J.D."/>
        </authorList>
    </citation>
    <scope>NUCLEOTIDE SEQUENCE [LARGE SCALE GENOMIC DNA]</scope>
    <source>
        <strain evidence="6">BK-3</strain>
    </source>
</reference>
<dbReference type="GO" id="GO:0003700">
    <property type="term" value="F:DNA-binding transcription factor activity"/>
    <property type="evidence" value="ECO:0007669"/>
    <property type="project" value="InterPro"/>
</dbReference>
<evidence type="ECO:0000256" key="1">
    <source>
        <dbReference type="ARBA" id="ARBA00009437"/>
    </source>
</evidence>
<dbReference type="Gene3D" id="1.10.10.10">
    <property type="entry name" value="Winged helix-like DNA-binding domain superfamily/Winged helix DNA-binding domain"/>
    <property type="match status" value="1"/>
</dbReference>
<dbReference type="CDD" id="cd08419">
    <property type="entry name" value="PBP2_CbbR_RubisCO_like"/>
    <property type="match status" value="1"/>
</dbReference>
<dbReference type="PANTHER" id="PTHR30126:SF5">
    <property type="entry name" value="HTH-TYPE TRANSCRIPTIONAL ACTIVATOR CMPR"/>
    <property type="match status" value="1"/>
</dbReference>
<dbReference type="SUPFAM" id="SSF53850">
    <property type="entry name" value="Periplasmic binding protein-like II"/>
    <property type="match status" value="1"/>
</dbReference>
<dbReference type="Pfam" id="PF00126">
    <property type="entry name" value="HTH_1"/>
    <property type="match status" value="1"/>
</dbReference>
<protein>
    <submittedName>
        <fullName evidence="6">LysR family transcriptional regulator</fullName>
    </submittedName>
</protein>
<dbReference type="Gene3D" id="3.40.190.290">
    <property type="match status" value="1"/>
</dbReference>
<comment type="similarity">
    <text evidence="1">Belongs to the LysR transcriptional regulatory family.</text>
</comment>
<evidence type="ECO:0000313" key="7">
    <source>
        <dbReference type="Proteomes" id="UP000317355"/>
    </source>
</evidence>
<comment type="caution">
    <text evidence="6">The sequence shown here is derived from an EMBL/GenBank/DDBJ whole genome shotgun (WGS) entry which is preliminary data.</text>
</comment>
<dbReference type="FunFam" id="1.10.10.10:FF:000001">
    <property type="entry name" value="LysR family transcriptional regulator"/>
    <property type="match status" value="1"/>
</dbReference>
<evidence type="ECO:0000256" key="4">
    <source>
        <dbReference type="ARBA" id="ARBA00023163"/>
    </source>
</evidence>
<evidence type="ECO:0000313" key="6">
    <source>
        <dbReference type="EMBL" id="TVT55237.1"/>
    </source>
</evidence>
<evidence type="ECO:0000259" key="5">
    <source>
        <dbReference type="PROSITE" id="PS50931"/>
    </source>
</evidence>
<dbReference type="InterPro" id="IPR000847">
    <property type="entry name" value="LysR_HTH_N"/>
</dbReference>
<keyword evidence="4" id="KW-0804">Transcription</keyword>
<dbReference type="Proteomes" id="UP000317355">
    <property type="component" value="Unassembled WGS sequence"/>
</dbReference>
<feature type="domain" description="HTH lysR-type" evidence="5">
    <location>
        <begin position="1"/>
        <end position="61"/>
    </location>
</feature>
<evidence type="ECO:0000256" key="2">
    <source>
        <dbReference type="ARBA" id="ARBA00023015"/>
    </source>
</evidence>
<evidence type="ECO:0000256" key="3">
    <source>
        <dbReference type="ARBA" id="ARBA00023125"/>
    </source>
</evidence>